<dbReference type="RefSeq" id="WP_380555986.1">
    <property type="nucleotide sequence ID" value="NZ_JBHEZY010000010.1"/>
</dbReference>
<gene>
    <name evidence="2" type="ORF">ACEZDB_24335</name>
</gene>
<comment type="caution">
    <text evidence="2">The sequence shown here is derived from an EMBL/GenBank/DDBJ whole genome shotgun (WGS) entry which is preliminary data.</text>
</comment>
<dbReference type="EMBL" id="JBHEZY010000010">
    <property type="protein sequence ID" value="MFC1433783.1"/>
    <property type="molecule type" value="Genomic_DNA"/>
</dbReference>
<dbReference type="Pfam" id="PF22302">
    <property type="entry name" value="DUF6968"/>
    <property type="match status" value="1"/>
</dbReference>
<evidence type="ECO:0000313" key="2">
    <source>
        <dbReference type="EMBL" id="MFC1433783.1"/>
    </source>
</evidence>
<dbReference type="InterPro" id="IPR054241">
    <property type="entry name" value="DUF6968"/>
</dbReference>
<proteinExistence type="predicted"/>
<evidence type="ECO:0000313" key="3">
    <source>
        <dbReference type="Proteomes" id="UP001592530"/>
    </source>
</evidence>
<dbReference type="Proteomes" id="UP001592530">
    <property type="component" value="Unassembled WGS sequence"/>
</dbReference>
<name>A0ABV6X6W9_9ACTN</name>
<evidence type="ECO:0000259" key="1">
    <source>
        <dbReference type="Pfam" id="PF22302"/>
    </source>
</evidence>
<sequence>MAEDRLGEIIASRAIEAVYPDGRRTTLGIQIGRPRPNPDKSGDWECPCRIQGLGDSPVWTMYGVDSVQALTQAAEVLRRALTSAAADHALTFRWDGEDAAQALPVDDVLW</sequence>
<accession>A0ABV6X6W9</accession>
<feature type="domain" description="DUF6968" evidence="1">
    <location>
        <begin position="21"/>
        <end position="105"/>
    </location>
</feature>
<protein>
    <recommendedName>
        <fullName evidence="1">DUF6968 domain-containing protein</fullName>
    </recommendedName>
</protein>
<reference evidence="2 3" key="1">
    <citation type="submission" date="2024-09" db="EMBL/GenBank/DDBJ databases">
        <authorList>
            <person name="Lee S.D."/>
        </authorList>
    </citation>
    <scope>NUCLEOTIDE SEQUENCE [LARGE SCALE GENOMIC DNA]</scope>
    <source>
        <strain evidence="2 3">N1-3</strain>
    </source>
</reference>
<organism evidence="2 3">
    <name type="scientific">Streptacidiphilus alkalitolerans</name>
    <dbReference type="NCBI Taxonomy" id="3342712"/>
    <lineage>
        <taxon>Bacteria</taxon>
        <taxon>Bacillati</taxon>
        <taxon>Actinomycetota</taxon>
        <taxon>Actinomycetes</taxon>
        <taxon>Kitasatosporales</taxon>
        <taxon>Streptomycetaceae</taxon>
        <taxon>Streptacidiphilus</taxon>
    </lineage>
</organism>